<evidence type="ECO:0000313" key="2">
    <source>
        <dbReference type="EMBL" id="CAI8036491.1"/>
    </source>
</evidence>
<dbReference type="SUPFAM" id="SSF54236">
    <property type="entry name" value="Ubiquitin-like"/>
    <property type="match status" value="1"/>
</dbReference>
<accession>A0AA35X1I8</accession>
<proteinExistence type="predicted"/>
<keyword evidence="3" id="KW-1185">Reference proteome</keyword>
<organism evidence="2 3">
    <name type="scientific">Geodia barretti</name>
    <name type="common">Barrett's horny sponge</name>
    <dbReference type="NCBI Taxonomy" id="519541"/>
    <lineage>
        <taxon>Eukaryota</taxon>
        <taxon>Metazoa</taxon>
        <taxon>Porifera</taxon>
        <taxon>Demospongiae</taxon>
        <taxon>Heteroscleromorpha</taxon>
        <taxon>Tetractinellida</taxon>
        <taxon>Astrophorina</taxon>
        <taxon>Geodiidae</taxon>
        <taxon>Geodia</taxon>
    </lineage>
</organism>
<reference evidence="2" key="1">
    <citation type="submission" date="2023-03" db="EMBL/GenBank/DDBJ databases">
        <authorList>
            <person name="Steffen K."/>
            <person name="Cardenas P."/>
        </authorList>
    </citation>
    <scope>NUCLEOTIDE SEQUENCE</scope>
</reference>
<evidence type="ECO:0000259" key="1">
    <source>
        <dbReference type="PROSITE" id="PS50053"/>
    </source>
</evidence>
<protein>
    <submittedName>
        <fullName evidence="2">Ubiquitin</fullName>
    </submittedName>
</protein>
<dbReference type="PROSITE" id="PS50053">
    <property type="entry name" value="UBIQUITIN_2"/>
    <property type="match status" value="1"/>
</dbReference>
<dbReference type="InterPro" id="IPR019956">
    <property type="entry name" value="Ubiquitin_dom"/>
</dbReference>
<sequence>MQLQLYISGINCETVSIMVHKNSTIDELFRKLEEKTGVPPDEARLIHAGKELEQKKDKQIRDYPSIVHGSTLSMLMRLLGGFDPLPEKELDALADLTLEPDMITYDTIRCNKEWSYIEVRRFAVLTDEEQKEFETKISENYLKKASGVQECPGCQTLCERVNPKDKRLICRICTKEKGRRFEFCWHCLHEWRDYGITKCGNVQCSNEDHRLRILREANEKYVVGVITPSCRACPRCGMLIEHIAECKHMLCCCGVEFCFICLKTKGDDGWQCGYFNTKCKSAARQVDIPGM</sequence>
<comment type="caution">
    <text evidence="2">The sequence shown here is derived from an EMBL/GenBank/DDBJ whole genome shotgun (WGS) entry which is preliminary data.</text>
</comment>
<dbReference type="SUPFAM" id="SSF57850">
    <property type="entry name" value="RING/U-box"/>
    <property type="match status" value="2"/>
</dbReference>
<name>A0AA35X1I8_GEOBA</name>
<dbReference type="Proteomes" id="UP001174909">
    <property type="component" value="Unassembled WGS sequence"/>
</dbReference>
<feature type="domain" description="Ubiquitin-like" evidence="1">
    <location>
        <begin position="3"/>
        <end position="81"/>
    </location>
</feature>
<dbReference type="PRINTS" id="PR00348">
    <property type="entry name" value="UBIQUITIN"/>
</dbReference>
<dbReference type="AlphaFoldDB" id="A0AA35X1I8"/>
<dbReference type="InterPro" id="IPR000626">
    <property type="entry name" value="Ubiquitin-like_dom"/>
</dbReference>
<dbReference type="Gene3D" id="1.20.120.1750">
    <property type="match status" value="1"/>
</dbReference>
<dbReference type="Gene3D" id="3.10.20.90">
    <property type="entry name" value="Phosphatidylinositol 3-kinase Catalytic Subunit, Chain A, domain 1"/>
    <property type="match status" value="1"/>
</dbReference>
<dbReference type="EMBL" id="CASHTH010002873">
    <property type="protein sequence ID" value="CAI8036491.1"/>
    <property type="molecule type" value="Genomic_DNA"/>
</dbReference>
<dbReference type="Pfam" id="PF00240">
    <property type="entry name" value="ubiquitin"/>
    <property type="match status" value="1"/>
</dbReference>
<gene>
    <name evidence="2" type="ORF">GBAR_LOCUS20444</name>
</gene>
<dbReference type="InterPro" id="IPR029071">
    <property type="entry name" value="Ubiquitin-like_domsf"/>
</dbReference>
<evidence type="ECO:0000313" key="3">
    <source>
        <dbReference type="Proteomes" id="UP001174909"/>
    </source>
</evidence>